<evidence type="ECO:0000256" key="1">
    <source>
        <dbReference type="ARBA" id="ARBA00001938"/>
    </source>
</evidence>
<comment type="cofactor">
    <cofactor evidence="1">
        <name>(R)-lipoate</name>
        <dbReference type="ChEBI" id="CHEBI:83088"/>
    </cofactor>
</comment>
<dbReference type="InterPro" id="IPR001078">
    <property type="entry name" value="2-oxoacid_DH_actylTfrase"/>
</dbReference>
<comment type="pathway">
    <text evidence="3">Amino-acid degradation; L-lysine degradation via saccharopine pathway; glutaryl-CoA from L-lysine: step 6/6.</text>
</comment>
<evidence type="ECO:0000256" key="8">
    <source>
        <dbReference type="ARBA" id="ARBA00022679"/>
    </source>
</evidence>
<dbReference type="InterPro" id="IPR023213">
    <property type="entry name" value="CAT-like_dom_sf"/>
</dbReference>
<evidence type="ECO:0000256" key="9">
    <source>
        <dbReference type="ARBA" id="ARBA00022823"/>
    </source>
</evidence>
<dbReference type="GO" id="GO:0004149">
    <property type="term" value="F:dihydrolipoyllysine-residue succinyltransferase activity"/>
    <property type="evidence" value="ECO:0007669"/>
    <property type="project" value="UniProtKB-EC"/>
</dbReference>
<organism evidence="15">
    <name type="scientific">uncultured Acidimicrobiales bacterium</name>
    <dbReference type="NCBI Taxonomy" id="310071"/>
    <lineage>
        <taxon>Bacteria</taxon>
        <taxon>Bacillati</taxon>
        <taxon>Actinomycetota</taxon>
        <taxon>Acidimicrobiia</taxon>
        <taxon>Acidimicrobiales</taxon>
        <taxon>environmental samples</taxon>
    </lineage>
</organism>
<keyword evidence="9" id="KW-0450">Lipoyl</keyword>
<dbReference type="Gene3D" id="3.30.559.10">
    <property type="entry name" value="Chloramphenicol acetyltransferase-like domain"/>
    <property type="match status" value="1"/>
</dbReference>
<keyword evidence="7" id="KW-0816">Tricarboxylic acid cycle</keyword>
<evidence type="ECO:0000256" key="3">
    <source>
        <dbReference type="ARBA" id="ARBA00005145"/>
    </source>
</evidence>
<comment type="function">
    <text evidence="2">E2 component of the 2-oxoglutarate dehydrogenase (OGDH) complex which catalyzes the second step in the conversion of 2-oxoglutarate to succinyl-CoA and CO(2).</text>
</comment>
<dbReference type="PANTHER" id="PTHR43416">
    <property type="entry name" value="DIHYDROLIPOYLLYSINE-RESIDUE SUCCINYLTRANSFERASE COMPONENT OF 2-OXOGLUTARATE DEHYDROGENASE COMPLEX, MITOCHONDRIAL-RELATED"/>
    <property type="match status" value="1"/>
</dbReference>
<comment type="similarity">
    <text evidence="4">Belongs to the 2-oxoacid dehydrogenase family.</text>
</comment>
<evidence type="ECO:0000256" key="5">
    <source>
        <dbReference type="ARBA" id="ARBA00012945"/>
    </source>
</evidence>
<dbReference type="AlphaFoldDB" id="A0A6J4J0R1"/>
<evidence type="ECO:0000256" key="13">
    <source>
        <dbReference type="ARBA" id="ARBA00052761"/>
    </source>
</evidence>
<reference evidence="15" key="1">
    <citation type="submission" date="2020-02" db="EMBL/GenBank/DDBJ databases">
        <authorList>
            <person name="Meier V. D."/>
        </authorList>
    </citation>
    <scope>NUCLEOTIDE SEQUENCE</scope>
    <source>
        <strain evidence="15">AVDCRST_MAG50</strain>
    </source>
</reference>
<dbReference type="GO" id="GO:0006099">
    <property type="term" value="P:tricarboxylic acid cycle"/>
    <property type="evidence" value="ECO:0007669"/>
    <property type="project" value="UniProtKB-KW"/>
</dbReference>
<evidence type="ECO:0000259" key="14">
    <source>
        <dbReference type="Pfam" id="PF00198"/>
    </source>
</evidence>
<keyword evidence="10" id="KW-0012">Acyltransferase</keyword>
<dbReference type="EMBL" id="CADCTF010000144">
    <property type="protein sequence ID" value="CAA9264639.1"/>
    <property type="molecule type" value="Genomic_DNA"/>
</dbReference>
<dbReference type="Pfam" id="PF00198">
    <property type="entry name" value="2-oxoacid_dh"/>
    <property type="match status" value="2"/>
</dbReference>
<dbReference type="SUPFAM" id="SSF52777">
    <property type="entry name" value="CoA-dependent acyltransferases"/>
    <property type="match status" value="1"/>
</dbReference>
<protein>
    <recommendedName>
        <fullName evidence="6">Dihydrolipoyllysine-residue succinyltransferase component of 2-oxoglutarate dehydrogenase complex</fullName>
        <ecNumber evidence="5">2.3.1.61</ecNumber>
    </recommendedName>
    <alternativeName>
        <fullName evidence="12">2-oxoglutarate dehydrogenase complex component E2</fullName>
    </alternativeName>
    <alternativeName>
        <fullName evidence="11">Dihydrolipoamide succinyltransferase component of 2-oxoglutarate dehydrogenase complex</fullName>
    </alternativeName>
</protein>
<accession>A0A6J4J0R1</accession>
<evidence type="ECO:0000256" key="7">
    <source>
        <dbReference type="ARBA" id="ARBA00022532"/>
    </source>
</evidence>
<gene>
    <name evidence="15" type="ORF">AVDCRST_MAG50-3021</name>
</gene>
<evidence type="ECO:0000256" key="11">
    <source>
        <dbReference type="ARBA" id="ARBA00030325"/>
    </source>
</evidence>
<evidence type="ECO:0000256" key="12">
    <source>
        <dbReference type="ARBA" id="ARBA00032406"/>
    </source>
</evidence>
<dbReference type="PANTHER" id="PTHR43416:SF5">
    <property type="entry name" value="DIHYDROLIPOYLLYSINE-RESIDUE SUCCINYLTRANSFERASE COMPONENT OF 2-OXOGLUTARATE DEHYDROGENASE COMPLEX, MITOCHONDRIAL"/>
    <property type="match status" value="1"/>
</dbReference>
<dbReference type="InterPro" id="IPR050537">
    <property type="entry name" value="2-oxoacid_dehydrogenase"/>
</dbReference>
<evidence type="ECO:0000256" key="10">
    <source>
        <dbReference type="ARBA" id="ARBA00023315"/>
    </source>
</evidence>
<feature type="domain" description="2-oxoacid dehydrogenase acyltransferase catalytic" evidence="14">
    <location>
        <begin position="179"/>
        <end position="260"/>
    </location>
</feature>
<evidence type="ECO:0000256" key="2">
    <source>
        <dbReference type="ARBA" id="ARBA00004052"/>
    </source>
</evidence>
<feature type="domain" description="2-oxoacid dehydrogenase acyltransferase catalytic" evidence="14">
    <location>
        <begin position="21"/>
        <end position="128"/>
    </location>
</feature>
<dbReference type="EC" id="2.3.1.61" evidence="5"/>
<name>A0A6J4J0R1_9ACTN</name>
<keyword evidence="8" id="KW-0808">Transferase</keyword>
<proteinExistence type="inferred from homology"/>
<evidence type="ECO:0000256" key="4">
    <source>
        <dbReference type="ARBA" id="ARBA00007317"/>
    </source>
</evidence>
<comment type="catalytic activity">
    <reaction evidence="13">
        <text>N(6)-[(R)-dihydrolipoyl]-L-lysyl-[protein] + succinyl-CoA = N(6)-[(R)-S(8)-succinyldihydrolipoyl]-L-lysyl-[protein] + CoA</text>
        <dbReference type="Rhea" id="RHEA:15213"/>
        <dbReference type="Rhea" id="RHEA-COMP:10475"/>
        <dbReference type="Rhea" id="RHEA-COMP:20092"/>
        <dbReference type="ChEBI" id="CHEBI:57287"/>
        <dbReference type="ChEBI" id="CHEBI:57292"/>
        <dbReference type="ChEBI" id="CHEBI:83100"/>
        <dbReference type="ChEBI" id="CHEBI:83120"/>
        <dbReference type="EC" id="2.3.1.61"/>
    </reaction>
</comment>
<sequence length="272" mass="28652">MRRNARHRIAAATWKAPKEGSLYGRLELDAGEALEYLKAVSAATGVRVTITHLVGKAVGLALAESPDLNARVVLGRIRRLTSIDIGFVVSTRGHGDLSSVRIRNVDTTPLVDIATILETRAAPVREGKDADFGRSSNVASRVPYPLTRPVLWACGAVQSGLGMAIPPLGLKADGFGGAMVSSVAAFGIEQGFGALVPFSRAGTMVLVGVVKDRAVVRDGAVVSRPMIDLGITLDHRLVDGSQIGAAADVLRRVVEHPLETLGPWDPRDADAS</sequence>
<evidence type="ECO:0000256" key="6">
    <source>
        <dbReference type="ARBA" id="ARBA00019511"/>
    </source>
</evidence>
<evidence type="ECO:0000313" key="15">
    <source>
        <dbReference type="EMBL" id="CAA9264639.1"/>
    </source>
</evidence>